<dbReference type="AlphaFoldDB" id="A0A8H4NPC5"/>
<feature type="coiled-coil region" evidence="1">
    <location>
        <begin position="149"/>
        <end position="176"/>
    </location>
</feature>
<keyword evidence="3" id="KW-1185">Reference proteome</keyword>
<evidence type="ECO:0000313" key="3">
    <source>
        <dbReference type="Proteomes" id="UP000536711"/>
    </source>
</evidence>
<comment type="caution">
    <text evidence="2">The sequence shown here is derived from an EMBL/GenBank/DDBJ whole genome shotgun (WGS) entry which is preliminary data.</text>
</comment>
<dbReference type="EMBL" id="JAADJF010000233">
    <property type="protein sequence ID" value="KAF4432637.1"/>
    <property type="molecule type" value="Genomic_DNA"/>
</dbReference>
<proteinExistence type="predicted"/>
<accession>A0A8H4NPC5</accession>
<keyword evidence="1" id="KW-0175">Coiled coil</keyword>
<protein>
    <submittedName>
        <fullName evidence="2">Uncharacterized protein</fullName>
    </submittedName>
</protein>
<sequence length="242" mass="27678">MEASLTSPLFPQIAWLHEVHAAIFAVNIEDTRNCECSMGGCTMLRLLLMELVEDCTYKYVPRRFHTDSSENITSSAKSSEAHENALLELIANFLTYLEHFSCHLRPRHQYATLRYITHIALGTPPAYHLGSYSHGKCGFPLYPVEDDLEDDESHKLDLLEDLLKEFEENITSILEDTDKGVRDLIYFWKIIWVSLMSEVLDRLEESDLTEDERLAAEEFGVVWNKVGPEPPEPGPGKTDNPY</sequence>
<dbReference type="OrthoDB" id="1577640at2759"/>
<name>A0A8H4NPC5_9HYPO</name>
<dbReference type="Proteomes" id="UP000536711">
    <property type="component" value="Unassembled WGS sequence"/>
</dbReference>
<evidence type="ECO:0000313" key="2">
    <source>
        <dbReference type="EMBL" id="KAF4432637.1"/>
    </source>
</evidence>
<evidence type="ECO:0000256" key="1">
    <source>
        <dbReference type="SAM" id="Coils"/>
    </source>
</evidence>
<organism evidence="2 3">
    <name type="scientific">Fusarium acutatum</name>
    <dbReference type="NCBI Taxonomy" id="78861"/>
    <lineage>
        <taxon>Eukaryota</taxon>
        <taxon>Fungi</taxon>
        <taxon>Dikarya</taxon>
        <taxon>Ascomycota</taxon>
        <taxon>Pezizomycotina</taxon>
        <taxon>Sordariomycetes</taxon>
        <taxon>Hypocreomycetidae</taxon>
        <taxon>Hypocreales</taxon>
        <taxon>Nectriaceae</taxon>
        <taxon>Fusarium</taxon>
        <taxon>Fusarium fujikuroi species complex</taxon>
    </lineage>
</organism>
<reference evidence="2 3" key="1">
    <citation type="submission" date="2020-01" db="EMBL/GenBank/DDBJ databases">
        <title>Identification and distribution of gene clusters putatively required for synthesis of sphingolipid metabolism inhibitors in phylogenetically diverse species of the filamentous fungus Fusarium.</title>
        <authorList>
            <person name="Kim H.-S."/>
            <person name="Busman M."/>
            <person name="Brown D.W."/>
            <person name="Divon H."/>
            <person name="Uhlig S."/>
            <person name="Proctor R.H."/>
        </authorList>
    </citation>
    <scope>NUCLEOTIDE SEQUENCE [LARGE SCALE GENOMIC DNA]</scope>
    <source>
        <strain evidence="2 3">NRRL 13308</strain>
    </source>
</reference>
<gene>
    <name evidence="2" type="ORF">FACUT_8325</name>
</gene>